<evidence type="ECO:0000313" key="2">
    <source>
        <dbReference type="EMBL" id="RIB15808.1"/>
    </source>
</evidence>
<keyword evidence="3" id="KW-1185">Reference proteome</keyword>
<protein>
    <recommendedName>
        <fullName evidence="4">G-protein coupled receptors family 2 profile 2 domain-containing protein</fullName>
    </recommendedName>
</protein>
<keyword evidence="1" id="KW-0472">Membrane</keyword>
<proteinExistence type="predicted"/>
<dbReference type="InterPro" id="IPR053247">
    <property type="entry name" value="GPCR_GPR1/git3-like"/>
</dbReference>
<dbReference type="EMBL" id="QKWP01000721">
    <property type="protein sequence ID" value="RIB15808.1"/>
    <property type="molecule type" value="Genomic_DNA"/>
</dbReference>
<evidence type="ECO:0000313" key="3">
    <source>
        <dbReference type="Proteomes" id="UP000266673"/>
    </source>
</evidence>
<dbReference type="Proteomes" id="UP000266673">
    <property type="component" value="Unassembled WGS sequence"/>
</dbReference>
<reference evidence="2 3" key="1">
    <citation type="submission" date="2018-06" db="EMBL/GenBank/DDBJ databases">
        <title>Comparative genomics reveals the genomic features of Rhizophagus irregularis, R. cerebriforme, R. diaphanum and Gigaspora rosea, and their symbiotic lifestyle signature.</title>
        <authorList>
            <person name="Morin E."/>
            <person name="San Clemente H."/>
            <person name="Chen E.C.H."/>
            <person name="De La Providencia I."/>
            <person name="Hainaut M."/>
            <person name="Kuo A."/>
            <person name="Kohler A."/>
            <person name="Murat C."/>
            <person name="Tang N."/>
            <person name="Roy S."/>
            <person name="Loubradou J."/>
            <person name="Henrissat B."/>
            <person name="Grigoriev I.V."/>
            <person name="Corradi N."/>
            <person name="Roux C."/>
            <person name="Martin F.M."/>
        </authorList>
    </citation>
    <scope>NUCLEOTIDE SEQUENCE [LARGE SCALE GENOMIC DNA]</scope>
    <source>
        <strain evidence="2 3">DAOM 194757</strain>
    </source>
</reference>
<evidence type="ECO:0000256" key="1">
    <source>
        <dbReference type="SAM" id="Phobius"/>
    </source>
</evidence>
<name>A0A397V2H6_9GLOM</name>
<feature type="transmembrane region" description="Helical" evidence="1">
    <location>
        <begin position="146"/>
        <end position="164"/>
    </location>
</feature>
<comment type="caution">
    <text evidence="2">The sequence shown here is derived from an EMBL/GenBank/DDBJ whole genome shotgun (WGS) entry which is preliminary data.</text>
</comment>
<dbReference type="PANTHER" id="PTHR42058">
    <property type="entry name" value="G_PROTEIN_RECEP_F2_4 DOMAIN-CONTAINING PROTEIN"/>
    <property type="match status" value="1"/>
</dbReference>
<dbReference type="PANTHER" id="PTHR42058:SF1">
    <property type="entry name" value="G-PROTEIN COUPLED RECEPTORS FAMILY 2 PROFILE 2 DOMAIN-CONTAINING PROTEIN"/>
    <property type="match status" value="1"/>
</dbReference>
<keyword evidence="1" id="KW-0812">Transmembrane</keyword>
<feature type="transmembrane region" description="Helical" evidence="1">
    <location>
        <begin position="204"/>
        <end position="226"/>
    </location>
</feature>
<gene>
    <name evidence="2" type="ORF">C2G38_1557795</name>
</gene>
<sequence>MCAIQSFFTLGGAYTIAIYSSLLMTHLHLVSIWKSDFITRHIKIFHAFAFVILSVAVILPMAEKKVEATNICFVSVEYAKIYFLPLSFIYVTLLLHVITFIYMTKVSIKANWRDCDRSTLRLSISEAQQTLTHITHIIRIQWRASFGALLMVTVYSVNWIFYTFKVPLIKDQMGSDWIQQWFQCLVNGTQSTCSFYANDYVPSFSWIVTVLFFNRFCGIIIFILFVGKRSMLIDLWHYVTRKPRPRTSIHSITSLNEKRRAMIARNLNQKRMSFSSIISIASSKGRDGLNNTPVSTSLCSSLSAPYPTSILMDPNENYPFHVAKSSKRLTFSSFTSDNNYVIEPVKTRDSYVTIRYNDLLKSVHQNEPVYSEDELGEIIEKYKNYFDREKALSVQDNATTSNHDYNDNNNNSTIRYFYSAQ</sequence>
<feature type="transmembrane region" description="Helical" evidence="1">
    <location>
        <begin position="82"/>
        <end position="103"/>
    </location>
</feature>
<evidence type="ECO:0008006" key="4">
    <source>
        <dbReference type="Google" id="ProtNLM"/>
    </source>
</evidence>
<feature type="transmembrane region" description="Helical" evidence="1">
    <location>
        <begin position="12"/>
        <end position="32"/>
    </location>
</feature>
<accession>A0A397V2H6</accession>
<dbReference type="AlphaFoldDB" id="A0A397V2H6"/>
<dbReference type="OrthoDB" id="2448908at2759"/>
<feature type="transmembrane region" description="Helical" evidence="1">
    <location>
        <begin position="44"/>
        <end position="62"/>
    </location>
</feature>
<keyword evidence="1" id="KW-1133">Transmembrane helix</keyword>
<organism evidence="2 3">
    <name type="scientific">Gigaspora rosea</name>
    <dbReference type="NCBI Taxonomy" id="44941"/>
    <lineage>
        <taxon>Eukaryota</taxon>
        <taxon>Fungi</taxon>
        <taxon>Fungi incertae sedis</taxon>
        <taxon>Mucoromycota</taxon>
        <taxon>Glomeromycotina</taxon>
        <taxon>Glomeromycetes</taxon>
        <taxon>Diversisporales</taxon>
        <taxon>Gigasporaceae</taxon>
        <taxon>Gigaspora</taxon>
    </lineage>
</organism>